<dbReference type="GO" id="GO:0071555">
    <property type="term" value="P:cell wall organization"/>
    <property type="evidence" value="ECO:0007669"/>
    <property type="project" value="UniProtKB-KW"/>
</dbReference>
<feature type="domain" description="Glycoside hydrolase family 5" evidence="19">
    <location>
        <begin position="588"/>
        <end position="827"/>
    </location>
</feature>
<dbReference type="FunFam" id="3.20.20.80:FF:000033">
    <property type="entry name" value="Glucan 1,3-beta-glucosidase A"/>
    <property type="match status" value="1"/>
</dbReference>
<dbReference type="PANTHER" id="PTHR31297:SF34">
    <property type="entry name" value="GLUCAN 1,3-BETA-GLUCOSIDASE 2"/>
    <property type="match status" value="1"/>
</dbReference>
<dbReference type="InterPro" id="IPR050386">
    <property type="entry name" value="Glycosyl_hydrolase_5"/>
</dbReference>
<dbReference type="GO" id="GO:0004338">
    <property type="term" value="F:glucan exo-1,3-beta-glucosidase activity"/>
    <property type="evidence" value="ECO:0007669"/>
    <property type="project" value="UniProtKB-EC"/>
</dbReference>
<dbReference type="PANTHER" id="PTHR31297">
    <property type="entry name" value="GLUCAN ENDO-1,6-BETA-GLUCOSIDASE B"/>
    <property type="match status" value="1"/>
</dbReference>
<evidence type="ECO:0000256" key="8">
    <source>
        <dbReference type="ARBA" id="ARBA00023136"/>
    </source>
</evidence>
<evidence type="ECO:0000256" key="12">
    <source>
        <dbReference type="ARBA" id="ARBA00023326"/>
    </source>
</evidence>
<comment type="catalytic activity">
    <reaction evidence="13">
        <text>Successive hydrolysis of beta-D-glucose units from the non-reducing ends of (1-&gt;3)-beta-D-glucans, releasing alpha-glucose.</text>
        <dbReference type="EC" id="3.2.1.58"/>
    </reaction>
</comment>
<organism evidence="20 21">
    <name type="scientific">Talaromyces pinophilus</name>
    <name type="common">Penicillium pinophilum</name>
    <dbReference type="NCBI Taxonomy" id="128442"/>
    <lineage>
        <taxon>Eukaryota</taxon>
        <taxon>Fungi</taxon>
        <taxon>Dikarya</taxon>
        <taxon>Ascomycota</taxon>
        <taxon>Pezizomycotina</taxon>
        <taxon>Eurotiomycetes</taxon>
        <taxon>Eurotiomycetidae</taxon>
        <taxon>Eurotiales</taxon>
        <taxon>Trichocomaceae</taxon>
        <taxon>Talaromyces</taxon>
        <taxon>Talaromyces sect. Talaromyces</taxon>
    </lineage>
</organism>
<keyword evidence="4 18" id="KW-0812">Transmembrane</keyword>
<dbReference type="GO" id="GO:0005886">
    <property type="term" value="C:plasma membrane"/>
    <property type="evidence" value="ECO:0007669"/>
    <property type="project" value="UniProtKB-SubCell"/>
</dbReference>
<evidence type="ECO:0000256" key="10">
    <source>
        <dbReference type="ARBA" id="ARBA00023295"/>
    </source>
</evidence>
<evidence type="ECO:0000256" key="4">
    <source>
        <dbReference type="ARBA" id="ARBA00022692"/>
    </source>
</evidence>
<dbReference type="Gene3D" id="3.20.20.80">
    <property type="entry name" value="Glycosidases"/>
    <property type="match status" value="1"/>
</dbReference>
<dbReference type="EMBL" id="DF933811">
    <property type="protein sequence ID" value="GAM34237.1"/>
    <property type="molecule type" value="Genomic_DNA"/>
</dbReference>
<comment type="function">
    <text evidence="14">Glucosidase involved in the degradation of cellulosic biomass. Active on lichenan.</text>
</comment>
<dbReference type="GO" id="GO:0009251">
    <property type="term" value="P:glucan catabolic process"/>
    <property type="evidence" value="ECO:0007669"/>
    <property type="project" value="TreeGrafter"/>
</dbReference>
<evidence type="ECO:0000256" key="3">
    <source>
        <dbReference type="ARBA" id="ARBA00022475"/>
    </source>
</evidence>
<evidence type="ECO:0000256" key="11">
    <source>
        <dbReference type="ARBA" id="ARBA00023316"/>
    </source>
</evidence>
<dbReference type="AlphaFoldDB" id="A0A6V8GZE9"/>
<proteinExistence type="inferred from homology"/>
<keyword evidence="6" id="KW-0735">Signal-anchor</keyword>
<evidence type="ECO:0000256" key="9">
    <source>
        <dbReference type="ARBA" id="ARBA00023180"/>
    </source>
</evidence>
<accession>A0A6V8GZE9</accession>
<feature type="compositionally biased region" description="Acidic residues" evidence="17">
    <location>
        <begin position="38"/>
        <end position="52"/>
    </location>
</feature>
<evidence type="ECO:0000256" key="7">
    <source>
        <dbReference type="ARBA" id="ARBA00022989"/>
    </source>
</evidence>
<keyword evidence="21" id="KW-1185">Reference proteome</keyword>
<keyword evidence="3" id="KW-1003">Cell membrane</keyword>
<keyword evidence="9" id="KW-0325">Glycoprotein</keyword>
<protein>
    <recommendedName>
        <fullName evidence="15">glucan 1,3-beta-glucosidase</fullName>
        <ecNumber evidence="15">3.2.1.58</ecNumber>
    </recommendedName>
    <alternativeName>
        <fullName evidence="16">Exo-1,3-beta-glucanase D</fullName>
    </alternativeName>
</protein>
<feature type="compositionally biased region" description="Basic and acidic residues" evidence="17">
    <location>
        <begin position="154"/>
        <end position="207"/>
    </location>
</feature>
<evidence type="ECO:0000313" key="21">
    <source>
        <dbReference type="Proteomes" id="UP000053095"/>
    </source>
</evidence>
<keyword evidence="12" id="KW-0119">Carbohydrate metabolism</keyword>
<keyword evidence="12" id="KW-0624">Polysaccharide degradation</keyword>
<name>A0A6V8GZE9_TALPI</name>
<evidence type="ECO:0000256" key="13">
    <source>
        <dbReference type="ARBA" id="ARBA00036824"/>
    </source>
</evidence>
<comment type="similarity">
    <text evidence="2">Belongs to the glycosyl hydrolase 5 (cellulase A) family.</text>
</comment>
<dbReference type="InterPro" id="IPR017853">
    <property type="entry name" value="GH"/>
</dbReference>
<comment type="subcellular location">
    <subcellularLocation>
        <location evidence="1">Cell membrane</location>
        <topology evidence="1">Single-pass type II membrane protein</topology>
    </subcellularLocation>
</comment>
<evidence type="ECO:0000256" key="16">
    <source>
        <dbReference type="ARBA" id="ARBA00041260"/>
    </source>
</evidence>
<feature type="region of interest" description="Disordered" evidence="17">
    <location>
        <begin position="252"/>
        <end position="319"/>
    </location>
</feature>
<feature type="compositionally biased region" description="Basic and acidic residues" evidence="17">
    <location>
        <begin position="105"/>
        <end position="146"/>
    </location>
</feature>
<gene>
    <name evidence="20" type="ORF">TCE0_015r01685</name>
</gene>
<reference evidence="21" key="1">
    <citation type="journal article" date="2015" name="Genome Announc.">
        <title>Draft genome sequence of Talaromyces cellulolyticus strain Y-94, a source of lignocellulosic biomass-degrading enzymes.</title>
        <authorList>
            <person name="Fujii T."/>
            <person name="Koike H."/>
            <person name="Sawayama S."/>
            <person name="Yano S."/>
            <person name="Inoue H."/>
        </authorList>
    </citation>
    <scope>NUCLEOTIDE SEQUENCE [LARGE SCALE GENOMIC DNA]</scope>
    <source>
        <strain evidence="21">Y-94</strain>
    </source>
</reference>
<evidence type="ECO:0000256" key="17">
    <source>
        <dbReference type="SAM" id="MobiDB-lite"/>
    </source>
</evidence>
<dbReference type="GO" id="GO:0005576">
    <property type="term" value="C:extracellular region"/>
    <property type="evidence" value="ECO:0007669"/>
    <property type="project" value="TreeGrafter"/>
</dbReference>
<dbReference type="InterPro" id="IPR001547">
    <property type="entry name" value="Glyco_hydro_5"/>
</dbReference>
<evidence type="ECO:0000256" key="1">
    <source>
        <dbReference type="ARBA" id="ARBA00004401"/>
    </source>
</evidence>
<keyword evidence="8 18" id="KW-0472">Membrane</keyword>
<keyword evidence="5" id="KW-0378">Hydrolase</keyword>
<evidence type="ECO:0000256" key="15">
    <source>
        <dbReference type="ARBA" id="ARBA00038929"/>
    </source>
</evidence>
<evidence type="ECO:0000256" key="6">
    <source>
        <dbReference type="ARBA" id="ARBA00022968"/>
    </source>
</evidence>
<evidence type="ECO:0000256" key="2">
    <source>
        <dbReference type="ARBA" id="ARBA00005641"/>
    </source>
</evidence>
<comment type="caution">
    <text evidence="20">The sequence shown here is derived from an EMBL/GenBank/DDBJ whole genome shotgun (WGS) entry which is preliminary data.</text>
</comment>
<keyword evidence="7 18" id="KW-1133">Transmembrane helix</keyword>
<dbReference type="EC" id="3.2.1.58" evidence="15"/>
<keyword evidence="10" id="KW-0326">Glycosidase</keyword>
<feature type="compositionally biased region" description="Basic and acidic residues" evidence="17">
    <location>
        <begin position="1"/>
        <end position="37"/>
    </location>
</feature>
<evidence type="ECO:0000256" key="5">
    <source>
        <dbReference type="ARBA" id="ARBA00022801"/>
    </source>
</evidence>
<sequence>MPSHSRTRDRNYNRDRAERDYYSRHRRYTKDDRNRGDDEIEAEIDYEEDEQREEYRRRRNEFAAARRGQSRGYETIEVEEEEEDDDDDEEVVGNSRSRHRSVPRRAPDYDDTPRTPRRSRPEREERYRDEYSSRRRTRDKTPKAKESPATSPKKRLDREGYRRNTSRAREESPVRERKQRHRDDDGIRVVGDRERTRDEDQDRELRRQQRRKERRDRELAAQKHTSTDSTNSASQLLSADALAKLNDYYEREQTKANKQRDDDDHNERKERRRQRTRDIAAVEDENDRIRVEKRRDRRRPPSQQPERRASYRKEKKTFYDDDNDAELVSRRNQGRRLVSGAVMEEGRSNKLFFWKRFSRRNDPTTEKDIADYLEDDGDDGHGGRGGRALYSRDLKDPDADDYGHVPFWRRKRNLIIAGVVVLLLAIIIPVAIVASRKKSSGTASGGSGGGGGSSGSYGPYNSSLSTISEDSIPASAKGTILDPFTWYDTRDFNLTYTNETVGGLPLMGLNSTWDDSAQPNSNVPALNKNFTYGTTPIRGVNIGGWLSIEPFITPSFFSKYSTIDGVIDEYTLTQKLGSAAAATIEEHYATFIQEEDFAEMAAAGLDHVRIPFSYWAVTTYDGDPYVKQISWRYLLRAIEYCRKYGLRVNLDLHGLPGSQNGYNHSGRQGLIRWLNGTDGTLNAQRSLDIHNQLSQFFAQPRYQNIITIYGLANEPPLLSLDISTVLNWTINATEIVQKNGIKAKISMGDGFLNLDKWEYIMKSNVPPNLLLDTHQYTIFNINEIDLNHTAKINLICNSWLPMIEKVNSTTNGFGQTICGEFSQADTDCTQYLNNVNTGTRWEGTLSNGGSTTPDCPTKSSDCSCASANADVASYSSEYKLWLQTYAEAQFSAFESAMGWFYWTWQTESAPQWSYKQARAGGFLPQLAYKPNFTCGDSVPSFGGLPEYY</sequence>
<evidence type="ECO:0000259" key="19">
    <source>
        <dbReference type="Pfam" id="PF00150"/>
    </source>
</evidence>
<evidence type="ECO:0000256" key="18">
    <source>
        <dbReference type="SAM" id="Phobius"/>
    </source>
</evidence>
<feature type="transmembrane region" description="Helical" evidence="18">
    <location>
        <begin position="414"/>
        <end position="434"/>
    </location>
</feature>
<feature type="compositionally biased region" description="Basic and acidic residues" evidence="17">
    <location>
        <begin position="305"/>
        <end position="319"/>
    </location>
</feature>
<feature type="compositionally biased region" description="Acidic residues" evidence="17">
    <location>
        <begin position="76"/>
        <end position="91"/>
    </location>
</feature>
<evidence type="ECO:0000313" key="20">
    <source>
        <dbReference type="EMBL" id="GAM34237.1"/>
    </source>
</evidence>
<dbReference type="Pfam" id="PF00150">
    <property type="entry name" value="Cellulase"/>
    <property type="match status" value="1"/>
</dbReference>
<keyword evidence="11" id="KW-0961">Cell wall biogenesis/degradation</keyword>
<feature type="compositionally biased region" description="Basic and acidic residues" evidence="17">
    <location>
        <begin position="252"/>
        <end position="269"/>
    </location>
</feature>
<evidence type="ECO:0000256" key="14">
    <source>
        <dbReference type="ARBA" id="ARBA00037126"/>
    </source>
</evidence>
<dbReference type="GO" id="GO:0009986">
    <property type="term" value="C:cell surface"/>
    <property type="evidence" value="ECO:0007669"/>
    <property type="project" value="TreeGrafter"/>
</dbReference>
<feature type="region of interest" description="Disordered" evidence="17">
    <location>
        <begin position="1"/>
        <end position="236"/>
    </location>
</feature>
<dbReference type="Proteomes" id="UP000053095">
    <property type="component" value="Unassembled WGS sequence"/>
</dbReference>
<dbReference type="SUPFAM" id="SSF51445">
    <property type="entry name" value="(Trans)glycosidases"/>
    <property type="match status" value="1"/>
</dbReference>